<protein>
    <recommendedName>
        <fullName evidence="5">J domain-containing protein</fullName>
    </recommendedName>
</protein>
<feature type="transmembrane region" description="Helical" evidence="2">
    <location>
        <begin position="277"/>
        <end position="300"/>
    </location>
</feature>
<feature type="compositionally biased region" description="Low complexity" evidence="1">
    <location>
        <begin position="175"/>
        <end position="199"/>
    </location>
</feature>
<evidence type="ECO:0000313" key="4">
    <source>
        <dbReference type="Proteomes" id="UP001595751"/>
    </source>
</evidence>
<dbReference type="EMBL" id="JBHRZN010000001">
    <property type="protein sequence ID" value="MFC3849061.1"/>
    <property type="molecule type" value="Genomic_DNA"/>
</dbReference>
<reference evidence="4" key="1">
    <citation type="journal article" date="2019" name="Int. J. Syst. Evol. Microbiol.">
        <title>The Global Catalogue of Microorganisms (GCM) 10K type strain sequencing project: providing services to taxonomists for standard genome sequencing and annotation.</title>
        <authorList>
            <consortium name="The Broad Institute Genomics Platform"/>
            <consortium name="The Broad Institute Genome Sequencing Center for Infectious Disease"/>
            <person name="Wu L."/>
            <person name="Ma J."/>
        </authorList>
    </citation>
    <scope>NUCLEOTIDE SEQUENCE [LARGE SCALE GENOMIC DNA]</scope>
    <source>
        <strain evidence="4">CCUG 53252</strain>
    </source>
</reference>
<keyword evidence="2" id="KW-1133">Transmembrane helix</keyword>
<keyword evidence="2" id="KW-0472">Membrane</keyword>
<feature type="region of interest" description="Disordered" evidence="1">
    <location>
        <begin position="345"/>
        <end position="437"/>
    </location>
</feature>
<feature type="transmembrane region" description="Helical" evidence="2">
    <location>
        <begin position="217"/>
        <end position="241"/>
    </location>
</feature>
<dbReference type="Gene3D" id="1.10.287.110">
    <property type="entry name" value="DnaJ domain"/>
    <property type="match status" value="1"/>
</dbReference>
<proteinExistence type="predicted"/>
<accession>A0ABV7ZNU7</accession>
<feature type="compositionally biased region" description="Polar residues" evidence="1">
    <location>
        <begin position="388"/>
        <end position="401"/>
    </location>
</feature>
<name>A0ABV7ZNU7_9CORY</name>
<keyword evidence="2" id="KW-0812">Transmembrane</keyword>
<sequence>MNAHYDFYESLGLDKDSSTSDIQAKILETLEGLKRDGVPAHDARVQENSVALSVLGDDRVRSKYDARLADDSAPRMGIPELRALASTGTFPDEREQAAPSAGATAVSARDRGSHDEQATTVIPASRPERKDADEDRPGADTGPGSASGSDVPFAPLAGPATPASADEDDKTATGPETPFPASAPAAPQPPQQYQRAAAAPEGSLKRLASAVPGTAKILMFGLAGIGAVSILFEVLTLIAWLADSLNVPGGSYLHILSALVAAFLIPKLLKGKDPVSVVPVSAVPPTMALAFLFNIATGLIAEFGSFMWFVASGLLFIAWTAASILAFLPDTRAWLTGTYVAPPAQPKPQQGAPYGAPQYGQPFPQAPQAPQTPQGPQSPQYGEPYQPQPTGGSPYGQQSPAAPQYGWPDYGQQGYGQQGYGQPGNPGDLGNPGQRDQ</sequence>
<gene>
    <name evidence="3" type="ORF">ACFORJ_02605</name>
</gene>
<organism evidence="3 4">
    <name type="scientific">Corynebacterium hansenii</name>
    <dbReference type="NCBI Taxonomy" id="394964"/>
    <lineage>
        <taxon>Bacteria</taxon>
        <taxon>Bacillati</taxon>
        <taxon>Actinomycetota</taxon>
        <taxon>Actinomycetes</taxon>
        <taxon>Mycobacteriales</taxon>
        <taxon>Corynebacteriaceae</taxon>
        <taxon>Corynebacterium</taxon>
    </lineage>
</organism>
<feature type="compositionally biased region" description="Low complexity" evidence="1">
    <location>
        <begin position="403"/>
        <end position="412"/>
    </location>
</feature>
<feature type="compositionally biased region" description="Low complexity" evidence="1">
    <location>
        <begin position="347"/>
        <end position="381"/>
    </location>
</feature>
<feature type="compositionally biased region" description="Basic and acidic residues" evidence="1">
    <location>
        <begin position="126"/>
        <end position="138"/>
    </location>
</feature>
<evidence type="ECO:0000313" key="3">
    <source>
        <dbReference type="EMBL" id="MFC3849061.1"/>
    </source>
</evidence>
<feature type="transmembrane region" description="Helical" evidence="2">
    <location>
        <begin position="306"/>
        <end position="328"/>
    </location>
</feature>
<evidence type="ECO:0000256" key="2">
    <source>
        <dbReference type="SAM" id="Phobius"/>
    </source>
</evidence>
<feature type="compositionally biased region" description="Basic and acidic residues" evidence="1">
    <location>
        <begin position="108"/>
        <end position="117"/>
    </location>
</feature>
<keyword evidence="4" id="KW-1185">Reference proteome</keyword>
<comment type="caution">
    <text evidence="3">The sequence shown here is derived from an EMBL/GenBank/DDBJ whole genome shotgun (WGS) entry which is preliminary data.</text>
</comment>
<dbReference type="InterPro" id="IPR036869">
    <property type="entry name" value="J_dom_sf"/>
</dbReference>
<feature type="region of interest" description="Disordered" evidence="1">
    <location>
        <begin position="86"/>
        <end position="199"/>
    </location>
</feature>
<dbReference type="RefSeq" id="WP_290291331.1">
    <property type="nucleotide sequence ID" value="NZ_CP047211.1"/>
</dbReference>
<feature type="compositionally biased region" description="Gly residues" evidence="1">
    <location>
        <begin position="413"/>
        <end position="424"/>
    </location>
</feature>
<feature type="transmembrane region" description="Helical" evidence="2">
    <location>
        <begin position="247"/>
        <end position="265"/>
    </location>
</feature>
<dbReference type="Proteomes" id="UP001595751">
    <property type="component" value="Unassembled WGS sequence"/>
</dbReference>
<evidence type="ECO:0008006" key="5">
    <source>
        <dbReference type="Google" id="ProtNLM"/>
    </source>
</evidence>
<feature type="compositionally biased region" description="Low complexity" evidence="1">
    <location>
        <begin position="97"/>
        <end position="107"/>
    </location>
</feature>
<evidence type="ECO:0000256" key="1">
    <source>
        <dbReference type="SAM" id="MobiDB-lite"/>
    </source>
</evidence>